<evidence type="ECO:0000313" key="2">
    <source>
        <dbReference type="Proteomes" id="UP000225277"/>
    </source>
</evidence>
<dbReference type="EMBL" id="FJUY01000028">
    <property type="protein sequence ID" value="CZT25530.1"/>
    <property type="molecule type" value="Genomic_DNA"/>
</dbReference>
<protein>
    <submittedName>
        <fullName evidence="1">Uncharacterized protein</fullName>
    </submittedName>
</protein>
<accession>A0A2D3VEH6</accession>
<evidence type="ECO:0000313" key="1">
    <source>
        <dbReference type="EMBL" id="CZT25530.1"/>
    </source>
</evidence>
<gene>
    <name evidence="1" type="ORF">RCC_11263</name>
</gene>
<dbReference type="Proteomes" id="UP000225277">
    <property type="component" value="Unassembled WGS sequence"/>
</dbReference>
<reference evidence="1 2" key="1">
    <citation type="submission" date="2016-03" db="EMBL/GenBank/DDBJ databases">
        <authorList>
            <person name="Ploux O."/>
        </authorList>
    </citation>
    <scope>NUCLEOTIDE SEQUENCE [LARGE SCALE GENOMIC DNA]</scope>
    <source>
        <strain evidence="1 2">URUG2</strain>
    </source>
</reference>
<keyword evidence="2" id="KW-1185">Reference proteome</keyword>
<dbReference type="RefSeq" id="XP_023632253.1">
    <property type="nucleotide sequence ID" value="XM_023776485.1"/>
</dbReference>
<dbReference type="OrthoDB" id="5229536at2759"/>
<dbReference type="AlphaFoldDB" id="A0A2D3VEH6"/>
<organism evidence="1 2">
    <name type="scientific">Ramularia collo-cygni</name>
    <dbReference type="NCBI Taxonomy" id="112498"/>
    <lineage>
        <taxon>Eukaryota</taxon>
        <taxon>Fungi</taxon>
        <taxon>Dikarya</taxon>
        <taxon>Ascomycota</taxon>
        <taxon>Pezizomycotina</taxon>
        <taxon>Dothideomycetes</taxon>
        <taxon>Dothideomycetidae</taxon>
        <taxon>Mycosphaerellales</taxon>
        <taxon>Mycosphaerellaceae</taxon>
        <taxon>Ramularia</taxon>
    </lineage>
</organism>
<sequence length="245" mass="25934">MSSITTAIPSGTIKEWCIYSLYDFNDELNTCANSTRGTTPSDFATICCDGWIIDSTFDLYEYHPNRTTETYISLENLLCCRVQGPQQGGILPLIPNNNGQQTCTTGTPTPLASLVATNIHNAQNYAVTYTSASFGGSSGDVVGDYIPTKTPYCLWADTAHGIAMQSVTVDGARILTLPPATTDRWGDAITTASSEVTSFGASDASAASSSPTTTTSSAAGSSIMSRVKWLEIPGIVGLVFMTFSI</sequence>
<dbReference type="GeneID" id="35606289"/>
<proteinExistence type="predicted"/>
<name>A0A2D3VEH6_9PEZI</name>